<proteinExistence type="predicted"/>
<feature type="compositionally biased region" description="Polar residues" evidence="1">
    <location>
        <begin position="438"/>
        <end position="456"/>
    </location>
</feature>
<dbReference type="AlphaFoldDB" id="A0A6G0X5R1"/>
<feature type="region of interest" description="Disordered" evidence="1">
    <location>
        <begin position="412"/>
        <end position="498"/>
    </location>
</feature>
<dbReference type="VEuPathDB" id="FungiDB:AeMF1_013912"/>
<evidence type="ECO:0000313" key="3">
    <source>
        <dbReference type="Proteomes" id="UP000481153"/>
    </source>
</evidence>
<accession>A0A6G0X5R1</accession>
<evidence type="ECO:0000313" key="2">
    <source>
        <dbReference type="EMBL" id="KAF0735328.1"/>
    </source>
</evidence>
<feature type="compositionally biased region" description="Polar residues" evidence="1">
    <location>
        <begin position="469"/>
        <end position="488"/>
    </location>
</feature>
<dbReference type="Proteomes" id="UP000481153">
    <property type="component" value="Unassembled WGS sequence"/>
</dbReference>
<sequence length="498" mass="54540">MNNPNHRGGTGVTFQQVFQCLSREGWFSQWGMSGMSYFKPGTMVGTAVINQNVFIGEPSAEMYWRQSGDWQRVERMIYQAQLNNQMQNQMTQQQRNHYMNMAAASMPRGIPLPPTSELMDQRARSLNHPLDMLCDILEVDRDQTGTRMRQHPNGREMHGMHEPTRFPMMDPTAHHASVMFQQVPTMHGMQPFPPNIVNDVPTDVGESLPTSALMTDEQSADLVADATANVTDVDSANGAAAPDELSSDAAAPTPAPVPAEEPAKPAARPKKRSRNLYIRLDQMKTVLRKHGWKWAEGPLGFIYCKPHVQVSNRGKTISGKEGVDYFSGRAPFEAYVRSQKSLMELIQNELKEKHGGAIFSMEIPPEDQLCAPTYKERAEMARRKQMKAKRLAALALRRSQEAAAAAAAAAAATADSSASTTTSDTSAPAPSDSTSPTNISESTTPNPSDATTTALSPPQALTPHPPSDTTPQIPESVTTSPSPDSSIPKSFDECEYNV</sequence>
<evidence type="ECO:0000256" key="1">
    <source>
        <dbReference type="SAM" id="MobiDB-lite"/>
    </source>
</evidence>
<gene>
    <name evidence="2" type="ORF">Ae201684_008240</name>
</gene>
<name>A0A6G0X5R1_9STRA</name>
<comment type="caution">
    <text evidence="2">The sequence shown here is derived from an EMBL/GenBank/DDBJ whole genome shotgun (WGS) entry which is preliminary data.</text>
</comment>
<keyword evidence="3" id="KW-1185">Reference proteome</keyword>
<dbReference type="EMBL" id="VJMJ01000100">
    <property type="protein sequence ID" value="KAF0735328.1"/>
    <property type="molecule type" value="Genomic_DNA"/>
</dbReference>
<feature type="compositionally biased region" description="Low complexity" evidence="1">
    <location>
        <begin position="412"/>
        <end position="437"/>
    </location>
</feature>
<protein>
    <submittedName>
        <fullName evidence="2">Uncharacterized protein</fullName>
    </submittedName>
</protein>
<feature type="region of interest" description="Disordered" evidence="1">
    <location>
        <begin position="236"/>
        <end position="275"/>
    </location>
</feature>
<reference evidence="2 3" key="1">
    <citation type="submission" date="2019-07" db="EMBL/GenBank/DDBJ databases">
        <title>Genomics analysis of Aphanomyces spp. identifies a new class of oomycete effector associated with host adaptation.</title>
        <authorList>
            <person name="Gaulin E."/>
        </authorList>
    </citation>
    <scope>NUCLEOTIDE SEQUENCE [LARGE SCALE GENOMIC DNA]</scope>
    <source>
        <strain evidence="2 3">ATCC 201684</strain>
    </source>
</reference>
<organism evidence="2 3">
    <name type="scientific">Aphanomyces euteiches</name>
    <dbReference type="NCBI Taxonomy" id="100861"/>
    <lineage>
        <taxon>Eukaryota</taxon>
        <taxon>Sar</taxon>
        <taxon>Stramenopiles</taxon>
        <taxon>Oomycota</taxon>
        <taxon>Saprolegniomycetes</taxon>
        <taxon>Saprolegniales</taxon>
        <taxon>Verrucalvaceae</taxon>
        <taxon>Aphanomyces</taxon>
    </lineage>
</organism>